<organism evidence="2 3">
    <name type="scientific">Loktanella fryxellensis</name>
    <dbReference type="NCBI Taxonomy" id="245187"/>
    <lineage>
        <taxon>Bacteria</taxon>
        <taxon>Pseudomonadati</taxon>
        <taxon>Pseudomonadota</taxon>
        <taxon>Alphaproteobacteria</taxon>
        <taxon>Rhodobacterales</taxon>
        <taxon>Roseobacteraceae</taxon>
        <taxon>Loktanella</taxon>
    </lineage>
</organism>
<feature type="signal peptide" evidence="1">
    <location>
        <begin position="1"/>
        <end position="25"/>
    </location>
</feature>
<dbReference type="STRING" id="245187.SAMN04488003_1214"/>
<dbReference type="InterPro" id="IPR011033">
    <property type="entry name" value="PRC_barrel-like_sf"/>
</dbReference>
<proteinExistence type="predicted"/>
<dbReference type="Gene3D" id="2.30.30.240">
    <property type="entry name" value="PRC-barrel domain"/>
    <property type="match status" value="1"/>
</dbReference>
<keyword evidence="1" id="KW-0732">Signal</keyword>
<sequence length="128" mass="13128">MRSLSNLTWITAVLASLSLAAPTMAEPAAQTAVPTAVDPVVLATWWRATDVIGADAYTDDRIGKIEALTITSAATIPYAVVSVGGYLGVDAHHVIVAASALELVGARLTLHGAAKASLQALPSFNFAS</sequence>
<accession>A0A1H8HH10</accession>
<protein>
    <recommendedName>
        <fullName evidence="4">PRC-barrel domain-containing protein</fullName>
    </recommendedName>
</protein>
<reference evidence="2 3" key="1">
    <citation type="submission" date="2016-10" db="EMBL/GenBank/DDBJ databases">
        <authorList>
            <person name="de Groot N.N."/>
        </authorList>
    </citation>
    <scope>NUCLEOTIDE SEQUENCE [LARGE SCALE GENOMIC DNA]</scope>
    <source>
        <strain evidence="2 3">DSM 16213</strain>
    </source>
</reference>
<name>A0A1H8HH10_9RHOB</name>
<dbReference type="EMBL" id="FOCI01000021">
    <property type="protein sequence ID" value="SEN55420.1"/>
    <property type="molecule type" value="Genomic_DNA"/>
</dbReference>
<feature type="chain" id="PRO_5011502975" description="PRC-barrel domain-containing protein" evidence="1">
    <location>
        <begin position="26"/>
        <end position="128"/>
    </location>
</feature>
<dbReference type="Proteomes" id="UP000199585">
    <property type="component" value="Unassembled WGS sequence"/>
</dbReference>
<evidence type="ECO:0000313" key="3">
    <source>
        <dbReference type="Proteomes" id="UP000199585"/>
    </source>
</evidence>
<evidence type="ECO:0008006" key="4">
    <source>
        <dbReference type="Google" id="ProtNLM"/>
    </source>
</evidence>
<dbReference type="OrthoDB" id="7876889at2"/>
<evidence type="ECO:0000256" key="1">
    <source>
        <dbReference type="SAM" id="SignalP"/>
    </source>
</evidence>
<gene>
    <name evidence="2" type="ORF">SAMN04488003_1214</name>
</gene>
<dbReference type="RefSeq" id="WP_089904669.1">
    <property type="nucleotide sequence ID" value="NZ_FOCI01000021.1"/>
</dbReference>
<dbReference type="SUPFAM" id="SSF50346">
    <property type="entry name" value="PRC-barrel domain"/>
    <property type="match status" value="1"/>
</dbReference>
<evidence type="ECO:0000313" key="2">
    <source>
        <dbReference type="EMBL" id="SEN55420.1"/>
    </source>
</evidence>
<keyword evidence="3" id="KW-1185">Reference proteome</keyword>
<dbReference type="AlphaFoldDB" id="A0A1H8HH10"/>